<dbReference type="GO" id="GO:0004617">
    <property type="term" value="F:phosphoglycerate dehydrogenase activity"/>
    <property type="evidence" value="ECO:0007669"/>
    <property type="project" value="UniProtKB-EC"/>
</dbReference>
<evidence type="ECO:0000256" key="4">
    <source>
        <dbReference type="ARBA" id="ARBA00029440"/>
    </source>
</evidence>
<dbReference type="Gene3D" id="3.40.50.720">
    <property type="entry name" value="NAD(P)-binding Rossmann-like Domain"/>
    <property type="match status" value="2"/>
</dbReference>
<evidence type="ECO:0000313" key="8">
    <source>
        <dbReference type="EMBL" id="SPD74012.1"/>
    </source>
</evidence>
<evidence type="ECO:0000256" key="1">
    <source>
        <dbReference type="ARBA" id="ARBA00005854"/>
    </source>
</evidence>
<dbReference type="InterPro" id="IPR006139">
    <property type="entry name" value="D-isomer_2_OHA_DH_cat_dom"/>
</dbReference>
<evidence type="ECO:0000256" key="5">
    <source>
        <dbReference type="RuleBase" id="RU003719"/>
    </source>
</evidence>
<dbReference type="AlphaFoldDB" id="A0A445MXB0"/>
<protein>
    <submittedName>
        <fullName evidence="8">Phosphoglycerate dehydrogenase-like oxidoreductase</fullName>
        <ecNumber evidence="8">1.1.1.95</ecNumber>
    </submittedName>
</protein>
<dbReference type="InterPro" id="IPR006140">
    <property type="entry name" value="D-isomer_DH_NAD-bd"/>
</dbReference>
<keyword evidence="3" id="KW-0520">NAD</keyword>
<dbReference type="Pfam" id="PF02826">
    <property type="entry name" value="2-Hacid_dh_C"/>
    <property type="match status" value="1"/>
</dbReference>
<proteinExistence type="inferred from homology"/>
<dbReference type="PROSITE" id="PS00065">
    <property type="entry name" value="D_2_HYDROXYACID_DH_1"/>
    <property type="match status" value="1"/>
</dbReference>
<dbReference type="CDD" id="cd12174">
    <property type="entry name" value="PGDH_like_3"/>
    <property type="match status" value="1"/>
</dbReference>
<evidence type="ECO:0000256" key="3">
    <source>
        <dbReference type="ARBA" id="ARBA00023027"/>
    </source>
</evidence>
<dbReference type="PANTHER" id="PTHR42938">
    <property type="entry name" value="FORMATE DEHYDROGENASE 1"/>
    <property type="match status" value="1"/>
</dbReference>
<reference evidence="8" key="1">
    <citation type="submission" date="2018-01" db="EMBL/GenBank/DDBJ databases">
        <authorList>
            <person name="Regsiter A."/>
            <person name="William W."/>
        </authorList>
    </citation>
    <scope>NUCLEOTIDE SEQUENCE</scope>
    <source>
        <strain evidence="8">TRIP AH-1</strain>
    </source>
</reference>
<dbReference type="EC" id="1.1.1.95" evidence="8"/>
<dbReference type="GO" id="GO:0051287">
    <property type="term" value="F:NAD binding"/>
    <property type="evidence" value="ECO:0007669"/>
    <property type="project" value="InterPro"/>
</dbReference>
<dbReference type="PANTHER" id="PTHR42938:SF47">
    <property type="entry name" value="HYDROXYPYRUVATE REDUCTASE"/>
    <property type="match status" value="1"/>
</dbReference>
<gene>
    <name evidence="8" type="ORF">PITCH_A2030156</name>
</gene>
<comment type="similarity">
    <text evidence="1 5">Belongs to the D-isomer specific 2-hydroxyacid dehydrogenase family.</text>
</comment>
<evidence type="ECO:0000259" key="6">
    <source>
        <dbReference type="Pfam" id="PF00389"/>
    </source>
</evidence>
<dbReference type="SUPFAM" id="SSF52283">
    <property type="entry name" value="Formate/glycerate dehydrogenase catalytic domain-like"/>
    <property type="match status" value="1"/>
</dbReference>
<dbReference type="PROSITE" id="PS00670">
    <property type="entry name" value="D_2_HYDROXYACID_DH_2"/>
    <property type="match status" value="1"/>
</dbReference>
<dbReference type="InterPro" id="IPR029752">
    <property type="entry name" value="D-isomer_DH_CS1"/>
</dbReference>
<dbReference type="SUPFAM" id="SSF55021">
    <property type="entry name" value="ACT-like"/>
    <property type="match status" value="1"/>
</dbReference>
<dbReference type="SUPFAM" id="SSF51735">
    <property type="entry name" value="NAD(P)-binding Rossmann-fold domains"/>
    <property type="match status" value="1"/>
</dbReference>
<keyword evidence="2 5" id="KW-0560">Oxidoreductase</keyword>
<dbReference type="InterPro" id="IPR036291">
    <property type="entry name" value="NAD(P)-bd_dom_sf"/>
</dbReference>
<dbReference type="InterPro" id="IPR045865">
    <property type="entry name" value="ACT-like_dom_sf"/>
</dbReference>
<dbReference type="InterPro" id="IPR029753">
    <property type="entry name" value="D-isomer_DH_CS"/>
</dbReference>
<sequence>MEKYRIKTFNKIAAEGLSMFDDHFVVGPDVEDPHGIIVRSAKIDTEEFPSLFAVARAGAGVDNITVDKATGQGICVFNAPGANANAVAELVFVMAGIGARNIHLAIDFCKTLSSLADSELSARVEGNKSKFKGFELAGKTLGVIGLGQVGVRVANGGARRQMRTIGFDPFPALENIHMLSPDVTIARSLKEVLRNADILTVHVPSNEKTKGFVSNDMLSQLPKGAMLINFCRKDVFDEQAVLSALDSGKLSRYITDFPTSATLKNPKVIASPHLGASTEESEEQSAVMAVKELIAYMEHGTIIHSVNFPTAESIPGDSVHTRLIMINKDTPGMIGFASQTIGRHGINIASYLNESNGTIGYNIIDCENPIPPHVIDHIEAHEGVIRTRTIHYQQ</sequence>
<feature type="domain" description="D-isomer specific 2-hydroxyacid dehydrogenase NAD-binding" evidence="7">
    <location>
        <begin position="105"/>
        <end position="275"/>
    </location>
</feature>
<dbReference type="Pfam" id="PF00389">
    <property type="entry name" value="2-Hacid_dh"/>
    <property type="match status" value="1"/>
</dbReference>
<accession>A0A445MXB0</accession>
<comment type="pathway">
    <text evidence="4">Amino-acid biosynthesis.</text>
</comment>
<name>A0A445MXB0_9BACT</name>
<evidence type="ECO:0000256" key="2">
    <source>
        <dbReference type="ARBA" id="ARBA00023002"/>
    </source>
</evidence>
<organism evidence="8">
    <name type="scientific">uncultured Desulfobacterium sp</name>
    <dbReference type="NCBI Taxonomy" id="201089"/>
    <lineage>
        <taxon>Bacteria</taxon>
        <taxon>Pseudomonadati</taxon>
        <taxon>Thermodesulfobacteriota</taxon>
        <taxon>Desulfobacteria</taxon>
        <taxon>Desulfobacterales</taxon>
        <taxon>Desulfobacteriaceae</taxon>
        <taxon>Desulfobacterium</taxon>
        <taxon>environmental samples</taxon>
    </lineage>
</organism>
<evidence type="ECO:0000259" key="7">
    <source>
        <dbReference type="Pfam" id="PF02826"/>
    </source>
</evidence>
<dbReference type="EMBL" id="OJIN01000117">
    <property type="protein sequence ID" value="SPD74012.1"/>
    <property type="molecule type" value="Genomic_DNA"/>
</dbReference>
<feature type="domain" description="D-isomer specific 2-hydroxyacid dehydrogenase catalytic" evidence="6">
    <location>
        <begin position="30"/>
        <end position="307"/>
    </location>
</feature>
<dbReference type="Gene3D" id="3.30.70.260">
    <property type="match status" value="1"/>
</dbReference>